<organism evidence="1 2">
    <name type="scientific">Clostridium felsineum</name>
    <dbReference type="NCBI Taxonomy" id="36839"/>
    <lineage>
        <taxon>Bacteria</taxon>
        <taxon>Bacillati</taxon>
        <taxon>Bacillota</taxon>
        <taxon>Clostridia</taxon>
        <taxon>Eubacteriales</taxon>
        <taxon>Clostridiaceae</taxon>
        <taxon>Clostridium</taxon>
    </lineage>
</organism>
<dbReference type="STRING" id="84029.CROST_34610"/>
<dbReference type="RefSeq" id="WP_077833937.1">
    <property type="nucleotide sequence ID" value="NZ_CP096983.1"/>
</dbReference>
<evidence type="ECO:0000313" key="2">
    <source>
        <dbReference type="Proteomes" id="UP000190951"/>
    </source>
</evidence>
<gene>
    <name evidence="1" type="ORF">CROST_013560</name>
</gene>
<dbReference type="Gene3D" id="2.60.40.1220">
    <property type="match status" value="2"/>
</dbReference>
<evidence type="ECO:0000313" key="1">
    <source>
        <dbReference type="EMBL" id="URZ10646.1"/>
    </source>
</evidence>
<dbReference type="Proteomes" id="UP000190951">
    <property type="component" value="Chromosome"/>
</dbReference>
<keyword evidence="2" id="KW-1185">Reference proteome</keyword>
<proteinExistence type="predicted"/>
<dbReference type="InterPro" id="IPR014755">
    <property type="entry name" value="Cu-Rt/internalin_Ig-like"/>
</dbReference>
<name>A0A1S8L0R3_9CLOT</name>
<protein>
    <submittedName>
        <fullName evidence="1">Uncharacterized protein</fullName>
    </submittedName>
</protein>
<sequence length="1432" mass="157127">MKKSKNIWKNIGIAALSTSYIATQVTALTTSTLGQIVKAEKVNQGYTVGDKSKNIRTTRQAIELSENKSKSDKNVKKASQPVGIDDIYTKSRDYGILYHDVDLNFNNKNTNIPTYDNQIVIEFNSKDVIKKNAAGSSVYAGTGALANNIIKLSRVDSITGEEVDIDLSQSDIYGHKCIQFMDDTDPNANRKDKIIINSMSGIYLTNFHINSTYKLSIGNITDLSGNVLSNPQELNFTTGPSPYLSINKSDSDIMNIGSSINAGSLITDIKTDGSYGGFVVDAGGSDPGDGLINISQDTVKIYEYGSNVPIDKDDYTVSESFDNKKILIKPVSNKLEKNKIYSVVISGVTDIEGNPMLNRDSENINEYKFYFQTQEETRPSIAGIHVGRMYNKNDIDYSFDELNNEQKNVSYYYNCLVIEFNDKDVIKKNAAGSSVYTGMGVLPNDLIKLSRIDNNTGKETYVDLTQSDIYGEKGIQFIDDTDPMGNGKDKIVISSMSSFNLVDFAMNSTYKLSIGNITDASGNILSNPQEISFTTGPSPILGINKESSKVNNVGSSINVGSLITDIKTDGSYSGFVVNTGISDQNDGLKNVSQDTVKVYEEGSNTPLGNDCYNVTESWDRKNIIIKPAKDKLKNNTIYSVVINGVTDIEGNPILNRDSNVEKQYRFYFKTIDQVQPSVDSVSLGYTFGPLSNRYFEGAIQIKNGDKGVIGYNCYNNIIIQLNHNDVVKKNALGSSVYAGLGTIPNNLIKLSKIDNRTGKEVQIDLNQKDIFGGNAVQVVDDTERFGNGSDKIVLNLMSSFNLVYFMENTTYKLSIGQITDEAGNTISNPQEITFTNGPSPCLQINKDSSHVNNTGSSISSGLITDIKTDGSYNGFVVDSGSSDSNDGLKNVSSSTVKLYENDGNKPVSADSYTVSTSWNKKKIIIKPVANKLQNNKIYSVVINGVTDIEGNPILNTDNGVNNQYKFYFATEDTIGPTVNQVYCGYDYNNGQDLYGETKINDGDKNVNNNANSLIIEFKDKDVVKKNSSGSSVYAGVGNLPNNLIKLTRIDNETGEEENIDLTKNDLVYHNKLIEVIDDTDINGNGKDKIIVHPTTASGIIGFMPNSVYKLSIGSITDNSGNLMTNSQTINFTTGPAPMLQLDRSASELQNTGSSINVGSLITDIKTDGSYNGFVINVGSNYYTGGLTNVSQDTVKIYDYESGTEVSKDAYTVDESWDDEDIIIKPKANGLEKNKIYYAVINGVTDIAGNPILNTDSDVQNQYRFYFKTEIGENNFKANKSGDQLSKKGDVKESKSIIQNDAPMLKINKEESKIITTSSAINMENLIPDIDTDGSYSGFIVEAEKAVKEFRNVSKSSVKVYEGDNNKALDESSYTVDLSQDKKKIVIKPSANKLNKDTTYYVLIKGITDENGNLISNTDEGNKNQYKFYFKTK</sequence>
<dbReference type="EMBL" id="CP096983">
    <property type="protein sequence ID" value="URZ10646.1"/>
    <property type="molecule type" value="Genomic_DNA"/>
</dbReference>
<dbReference type="KEGG" id="crw:CROST_013560"/>
<accession>A0A1S8L0R3</accession>
<reference evidence="1 2" key="1">
    <citation type="submission" date="2022-04" db="EMBL/GenBank/DDBJ databases">
        <title>Genome sequence of C. roseum typestrain.</title>
        <authorList>
            <person name="Poehlein A."/>
            <person name="Schoch T."/>
            <person name="Duerre P."/>
            <person name="Daniel R."/>
        </authorList>
    </citation>
    <scope>NUCLEOTIDE SEQUENCE [LARGE SCALE GENOMIC DNA]</scope>
    <source>
        <strain evidence="1 2">DSM 7320</strain>
    </source>
</reference>